<dbReference type="Proteomes" id="UP001054837">
    <property type="component" value="Unassembled WGS sequence"/>
</dbReference>
<organism evidence="1 2">
    <name type="scientific">Caerostris darwini</name>
    <dbReference type="NCBI Taxonomy" id="1538125"/>
    <lineage>
        <taxon>Eukaryota</taxon>
        <taxon>Metazoa</taxon>
        <taxon>Ecdysozoa</taxon>
        <taxon>Arthropoda</taxon>
        <taxon>Chelicerata</taxon>
        <taxon>Arachnida</taxon>
        <taxon>Araneae</taxon>
        <taxon>Araneomorphae</taxon>
        <taxon>Entelegynae</taxon>
        <taxon>Araneoidea</taxon>
        <taxon>Araneidae</taxon>
        <taxon>Caerostris</taxon>
    </lineage>
</organism>
<accession>A0AAV4VT83</accession>
<dbReference type="GO" id="GO:0043022">
    <property type="term" value="F:ribosome binding"/>
    <property type="evidence" value="ECO:0007669"/>
    <property type="project" value="TreeGrafter"/>
</dbReference>
<keyword evidence="2" id="KW-1185">Reference proteome</keyword>
<dbReference type="GO" id="GO:0042256">
    <property type="term" value="P:cytosolic ribosome assembly"/>
    <property type="evidence" value="ECO:0007669"/>
    <property type="project" value="TreeGrafter"/>
</dbReference>
<sequence length="86" mass="9618">MDSRKDEQERGITMKSSSVAVHFQKDKANYLINVIDSPAMLILLEKLTLIFNWSSGLDDSEGSKVYFSPEQGNVLFASALDGWGFE</sequence>
<evidence type="ECO:0000313" key="2">
    <source>
        <dbReference type="Proteomes" id="UP001054837"/>
    </source>
</evidence>
<dbReference type="AlphaFoldDB" id="A0AAV4VT83"/>
<dbReference type="SUPFAM" id="SSF52540">
    <property type="entry name" value="P-loop containing nucleoside triphosphate hydrolases"/>
    <property type="match status" value="1"/>
</dbReference>
<evidence type="ECO:0000313" key="1">
    <source>
        <dbReference type="EMBL" id="GIY72693.1"/>
    </source>
</evidence>
<dbReference type="GO" id="GO:0003924">
    <property type="term" value="F:GTPase activity"/>
    <property type="evidence" value="ECO:0007669"/>
    <property type="project" value="TreeGrafter"/>
</dbReference>
<dbReference type="EMBL" id="BPLQ01013512">
    <property type="protein sequence ID" value="GIY72693.1"/>
    <property type="molecule type" value="Genomic_DNA"/>
</dbReference>
<gene>
    <name evidence="1" type="ORF">CDAR_67541</name>
</gene>
<dbReference type="PANTHER" id="PTHR42908">
    <property type="entry name" value="TRANSLATION ELONGATION FACTOR-RELATED"/>
    <property type="match status" value="1"/>
</dbReference>
<proteinExistence type="predicted"/>
<dbReference type="InterPro" id="IPR027417">
    <property type="entry name" value="P-loop_NTPase"/>
</dbReference>
<comment type="caution">
    <text evidence="1">The sequence shown here is derived from an EMBL/GenBank/DDBJ whole genome shotgun (WGS) entry which is preliminary data.</text>
</comment>
<dbReference type="GO" id="GO:0005829">
    <property type="term" value="C:cytosol"/>
    <property type="evidence" value="ECO:0007669"/>
    <property type="project" value="TreeGrafter"/>
</dbReference>
<reference evidence="1 2" key="1">
    <citation type="submission" date="2021-06" db="EMBL/GenBank/DDBJ databases">
        <title>Caerostris darwini draft genome.</title>
        <authorList>
            <person name="Kono N."/>
            <person name="Arakawa K."/>
        </authorList>
    </citation>
    <scope>NUCLEOTIDE SEQUENCE [LARGE SCALE GENOMIC DNA]</scope>
</reference>
<dbReference type="PANTHER" id="PTHR42908:SF3">
    <property type="entry name" value="ELONGATION FACTOR-LIKE GTPASE 1"/>
    <property type="match status" value="1"/>
</dbReference>
<dbReference type="GO" id="GO:1990904">
    <property type="term" value="C:ribonucleoprotein complex"/>
    <property type="evidence" value="ECO:0007669"/>
    <property type="project" value="TreeGrafter"/>
</dbReference>
<dbReference type="Gene3D" id="3.40.50.300">
    <property type="entry name" value="P-loop containing nucleotide triphosphate hydrolases"/>
    <property type="match status" value="1"/>
</dbReference>
<name>A0AAV4VT83_9ARAC</name>
<protein>
    <submittedName>
        <fullName evidence="1">Uncharacterized protein</fullName>
    </submittedName>
</protein>